<dbReference type="PROSITE" id="PS50043">
    <property type="entry name" value="HTH_LUXR_2"/>
    <property type="match status" value="1"/>
</dbReference>
<dbReference type="CDD" id="cd06170">
    <property type="entry name" value="LuxR_C_like"/>
    <property type="match status" value="1"/>
</dbReference>
<comment type="caution">
    <text evidence="6">The sequence shown here is derived from an EMBL/GenBank/DDBJ whole genome shotgun (WGS) entry which is preliminary data.</text>
</comment>
<keyword evidence="2 6" id="KW-0238">DNA-binding</keyword>
<dbReference type="Pfam" id="PF00072">
    <property type="entry name" value="Response_reg"/>
    <property type="match status" value="1"/>
</dbReference>
<keyword evidence="1 3" id="KW-0597">Phosphoprotein</keyword>
<dbReference type="RefSeq" id="WP_229422592.1">
    <property type="nucleotide sequence ID" value="NZ_CP040017.1"/>
</dbReference>
<evidence type="ECO:0000259" key="4">
    <source>
        <dbReference type="PROSITE" id="PS50043"/>
    </source>
</evidence>
<evidence type="ECO:0000313" key="7">
    <source>
        <dbReference type="Proteomes" id="UP000584325"/>
    </source>
</evidence>
<sequence length="212" mass="22736">MRDSLGGAPVRVMVVDDHPLMREGIAAVLSIGGRFELVAEAGDGREALEQYVRHQPDVVLMDLQMPVMNGLDAIVAIREIAPQARIIVLTTYKGDVQVLRALKAGAMGYLLKSMLRTELADAIGKVYAGQRHIPPEIAIELAAHIDADALSARETEVLGLVADGNSNKRVAQALGIAEETVKAHMSTVLGKLGARDRTHAVTIAIRRGILEP</sequence>
<dbReference type="InterPro" id="IPR001789">
    <property type="entry name" value="Sig_transdc_resp-reg_receiver"/>
</dbReference>
<dbReference type="PANTHER" id="PTHR43214:SF43">
    <property type="entry name" value="TWO-COMPONENT RESPONSE REGULATOR"/>
    <property type="match status" value="1"/>
</dbReference>
<evidence type="ECO:0000313" key="6">
    <source>
        <dbReference type="EMBL" id="MBB3221573.1"/>
    </source>
</evidence>
<protein>
    <submittedName>
        <fullName evidence="6">DNA-binding NarL/FixJ family response regulator</fullName>
    </submittedName>
</protein>
<organism evidence="6 7">
    <name type="scientific">Pseudoduganella umbonata</name>
    <dbReference type="NCBI Taxonomy" id="864828"/>
    <lineage>
        <taxon>Bacteria</taxon>
        <taxon>Pseudomonadati</taxon>
        <taxon>Pseudomonadota</taxon>
        <taxon>Betaproteobacteria</taxon>
        <taxon>Burkholderiales</taxon>
        <taxon>Oxalobacteraceae</taxon>
        <taxon>Telluria group</taxon>
        <taxon>Pseudoduganella</taxon>
    </lineage>
</organism>
<dbReference type="SMART" id="SM00421">
    <property type="entry name" value="HTH_LUXR"/>
    <property type="match status" value="1"/>
</dbReference>
<dbReference type="CDD" id="cd17535">
    <property type="entry name" value="REC_NarL-like"/>
    <property type="match status" value="1"/>
</dbReference>
<dbReference type="PROSITE" id="PS50110">
    <property type="entry name" value="RESPONSE_REGULATORY"/>
    <property type="match status" value="1"/>
</dbReference>
<evidence type="ECO:0000256" key="1">
    <source>
        <dbReference type="ARBA" id="ARBA00022553"/>
    </source>
</evidence>
<dbReference type="GO" id="GO:0003677">
    <property type="term" value="F:DNA binding"/>
    <property type="evidence" value="ECO:0007669"/>
    <property type="project" value="UniProtKB-KW"/>
</dbReference>
<dbReference type="GO" id="GO:0000160">
    <property type="term" value="P:phosphorelay signal transduction system"/>
    <property type="evidence" value="ECO:0007669"/>
    <property type="project" value="InterPro"/>
</dbReference>
<evidence type="ECO:0000259" key="5">
    <source>
        <dbReference type="PROSITE" id="PS50110"/>
    </source>
</evidence>
<dbReference type="InterPro" id="IPR011006">
    <property type="entry name" value="CheY-like_superfamily"/>
</dbReference>
<dbReference type="EMBL" id="JACHXS010000003">
    <property type="protein sequence ID" value="MBB3221573.1"/>
    <property type="molecule type" value="Genomic_DNA"/>
</dbReference>
<evidence type="ECO:0000256" key="3">
    <source>
        <dbReference type="PROSITE-ProRule" id="PRU00169"/>
    </source>
</evidence>
<dbReference type="PRINTS" id="PR00038">
    <property type="entry name" value="HTHLUXR"/>
</dbReference>
<reference evidence="6 7" key="1">
    <citation type="submission" date="2020-08" db="EMBL/GenBank/DDBJ databases">
        <title>Genomic Encyclopedia of Type Strains, Phase III (KMG-III): the genomes of soil and plant-associated and newly described type strains.</title>
        <authorList>
            <person name="Whitman W."/>
        </authorList>
    </citation>
    <scope>NUCLEOTIDE SEQUENCE [LARGE SCALE GENOMIC DNA]</scope>
    <source>
        <strain evidence="6 7">CECT 7753</strain>
    </source>
</reference>
<dbReference type="SUPFAM" id="SSF52172">
    <property type="entry name" value="CheY-like"/>
    <property type="match status" value="1"/>
</dbReference>
<dbReference type="AlphaFoldDB" id="A0A7W5EAI7"/>
<dbReference type="Gene3D" id="3.40.50.2300">
    <property type="match status" value="1"/>
</dbReference>
<dbReference type="InterPro" id="IPR058245">
    <property type="entry name" value="NreC/VraR/RcsB-like_REC"/>
</dbReference>
<feature type="domain" description="HTH luxR-type" evidence="4">
    <location>
        <begin position="143"/>
        <end position="208"/>
    </location>
</feature>
<dbReference type="Pfam" id="PF00196">
    <property type="entry name" value="GerE"/>
    <property type="match status" value="1"/>
</dbReference>
<gene>
    <name evidence="6" type="ORF">FHS02_002380</name>
</gene>
<feature type="modified residue" description="4-aspartylphosphate" evidence="3">
    <location>
        <position position="62"/>
    </location>
</feature>
<dbReference type="InterPro" id="IPR016032">
    <property type="entry name" value="Sig_transdc_resp-reg_C-effctor"/>
</dbReference>
<dbReference type="SUPFAM" id="SSF46894">
    <property type="entry name" value="C-terminal effector domain of the bipartite response regulators"/>
    <property type="match status" value="1"/>
</dbReference>
<dbReference type="InterPro" id="IPR039420">
    <property type="entry name" value="WalR-like"/>
</dbReference>
<dbReference type="Proteomes" id="UP000584325">
    <property type="component" value="Unassembled WGS sequence"/>
</dbReference>
<feature type="domain" description="Response regulatory" evidence="5">
    <location>
        <begin position="11"/>
        <end position="127"/>
    </location>
</feature>
<dbReference type="GO" id="GO:0006355">
    <property type="term" value="P:regulation of DNA-templated transcription"/>
    <property type="evidence" value="ECO:0007669"/>
    <property type="project" value="InterPro"/>
</dbReference>
<evidence type="ECO:0000256" key="2">
    <source>
        <dbReference type="ARBA" id="ARBA00023125"/>
    </source>
</evidence>
<dbReference type="SMART" id="SM00448">
    <property type="entry name" value="REC"/>
    <property type="match status" value="1"/>
</dbReference>
<name>A0A7W5EAI7_9BURK</name>
<dbReference type="InterPro" id="IPR000792">
    <property type="entry name" value="Tscrpt_reg_LuxR_C"/>
</dbReference>
<dbReference type="PANTHER" id="PTHR43214">
    <property type="entry name" value="TWO-COMPONENT RESPONSE REGULATOR"/>
    <property type="match status" value="1"/>
</dbReference>
<proteinExistence type="predicted"/>
<accession>A0A7W5EAI7</accession>